<dbReference type="Pfam" id="PF12701">
    <property type="entry name" value="LSM14"/>
    <property type="match status" value="1"/>
</dbReference>
<feature type="domain" description="DFDF" evidence="3">
    <location>
        <begin position="274"/>
        <end position="310"/>
    </location>
</feature>
<evidence type="ECO:0000313" key="7">
    <source>
        <dbReference type="Proteomes" id="UP000027586"/>
    </source>
</evidence>
<dbReference type="SMART" id="SM01199">
    <property type="entry name" value="FDF"/>
    <property type="match status" value="1"/>
</dbReference>
<dbReference type="OrthoDB" id="21539at2759"/>
<evidence type="ECO:0000313" key="6">
    <source>
        <dbReference type="EMBL" id="CDH59254.1"/>
    </source>
</evidence>
<gene>
    <name evidence="6" type="ORF">LCOR_10079.1</name>
</gene>
<dbReference type="InterPro" id="IPR019050">
    <property type="entry name" value="FDF_dom"/>
</dbReference>
<dbReference type="InterPro" id="IPR025609">
    <property type="entry name" value="Lsm14-like_N"/>
</dbReference>
<feature type="compositionally biased region" description="Basic residues" evidence="2">
    <location>
        <begin position="369"/>
        <end position="389"/>
    </location>
</feature>
<dbReference type="CDD" id="cd01736">
    <property type="entry name" value="LSm14_N"/>
    <property type="match status" value="1"/>
</dbReference>
<dbReference type="EMBL" id="CBTN010000066">
    <property type="protein sequence ID" value="CDH59254.1"/>
    <property type="molecule type" value="Genomic_DNA"/>
</dbReference>
<reference evidence="6" key="1">
    <citation type="submission" date="2013-08" db="EMBL/GenBank/DDBJ databases">
        <title>Gene expansion shapes genome architecture in the human pathogen Lichtheimia corymbifera: an evolutionary genomics analysis in the ancient terrestrial Mucorales (Mucoromycotina).</title>
        <authorList>
            <person name="Schwartze V.U."/>
            <person name="Winter S."/>
            <person name="Shelest E."/>
            <person name="Marcet-Houben M."/>
            <person name="Horn F."/>
            <person name="Wehner S."/>
            <person name="Hoffmann K."/>
            <person name="Riege K."/>
            <person name="Sammeth M."/>
            <person name="Nowrousian M."/>
            <person name="Valiante V."/>
            <person name="Linde J."/>
            <person name="Jacobsen I.D."/>
            <person name="Marz M."/>
            <person name="Brakhage A.A."/>
            <person name="Gabaldon T."/>
            <person name="Bocker S."/>
            <person name="Voigt K."/>
        </authorList>
    </citation>
    <scope>NUCLEOTIDE SEQUENCE [LARGE SCALE GENOMIC DNA]</scope>
    <source>
        <strain evidence="6">FSU 9682</strain>
    </source>
</reference>
<dbReference type="PROSITE" id="PS51513">
    <property type="entry name" value="FFD"/>
    <property type="match status" value="1"/>
</dbReference>
<feature type="domain" description="Sm" evidence="5">
    <location>
        <begin position="1"/>
        <end position="80"/>
    </location>
</feature>
<dbReference type="InterPro" id="IPR047575">
    <property type="entry name" value="Sm"/>
</dbReference>
<dbReference type="Proteomes" id="UP000027586">
    <property type="component" value="Unassembled WGS sequence"/>
</dbReference>
<name>A0A068SAD3_9FUNG</name>
<feature type="short sequence motif" description="FFD box" evidence="1">
    <location>
        <begin position="315"/>
        <end position="331"/>
    </location>
</feature>
<evidence type="ECO:0000259" key="5">
    <source>
        <dbReference type="PROSITE" id="PS52002"/>
    </source>
</evidence>
<dbReference type="PROSITE" id="PS51512">
    <property type="entry name" value="DFDF"/>
    <property type="match status" value="1"/>
</dbReference>
<evidence type="ECO:0000259" key="4">
    <source>
        <dbReference type="PROSITE" id="PS51513"/>
    </source>
</evidence>
<dbReference type="PANTHER" id="PTHR13586:SF0">
    <property type="entry name" value="TRAILER HITCH, ISOFORM H"/>
    <property type="match status" value="1"/>
</dbReference>
<dbReference type="GO" id="GO:0033962">
    <property type="term" value="P:P-body assembly"/>
    <property type="evidence" value="ECO:0007669"/>
    <property type="project" value="TreeGrafter"/>
</dbReference>
<dbReference type="InterPro" id="IPR025761">
    <property type="entry name" value="FFD_box"/>
</dbReference>
<feature type="region of interest" description="Disordered" evidence="2">
    <location>
        <begin position="175"/>
        <end position="231"/>
    </location>
</feature>
<dbReference type="SMART" id="SM01271">
    <property type="entry name" value="LSM14"/>
    <property type="match status" value="1"/>
</dbReference>
<keyword evidence="7" id="KW-1185">Reference proteome</keyword>
<protein>
    <submittedName>
        <fullName evidence="6">Uncharacterized protein</fullName>
    </submittedName>
</protein>
<comment type="caution">
    <text evidence="6">The sequence shown here is derived from an EMBL/GenBank/DDBJ whole genome shotgun (WGS) entry which is preliminary data.</text>
</comment>
<dbReference type="VEuPathDB" id="FungiDB:LCOR_10079.1"/>
<dbReference type="AlphaFoldDB" id="A0A068SAD3"/>
<organism evidence="6 7">
    <name type="scientific">Lichtheimia corymbifera JMRC:FSU:9682</name>
    <dbReference type="NCBI Taxonomy" id="1263082"/>
    <lineage>
        <taxon>Eukaryota</taxon>
        <taxon>Fungi</taxon>
        <taxon>Fungi incertae sedis</taxon>
        <taxon>Mucoromycota</taxon>
        <taxon>Mucoromycotina</taxon>
        <taxon>Mucoromycetes</taxon>
        <taxon>Mucorales</taxon>
        <taxon>Lichtheimiaceae</taxon>
        <taxon>Lichtheimia</taxon>
    </lineage>
</organism>
<accession>A0A068SAD3</accession>
<feature type="domain" description="FFD box profile" evidence="4">
    <location>
        <begin position="315"/>
        <end position="331"/>
    </location>
</feature>
<dbReference type="STRING" id="1263082.A0A068SAD3"/>
<sequence>MSELRYIGSKISLVSKSDIRYVGILHSIDPTNATLSLEQVVSYGTEGRRGDMSLPPSDTVFSLIVFRGSDIKDLQVFEAPTHTKNSYHHPPPPQPMMISGQYGYYYYPPLPSSSSHIQAPAPTPYFHNNSEYPQQPPYPTPGPTITPTVFNYPSYNYNEQLHTTDGPQMPIPTIHKPEMPPTPTTQVPHTANTEDVQETIPMKHARKPDLKDEENGELSSKTAYNNRRESCEEMASSIEQLAKSVSELGIGKEQRRSLSKAEKQPSRSSSSRTRRKKKTPVPCHDFDFASSNAKFDKQELRHPLEEEDTQRVVPQFYDKSKSFFDDISCEAKEQADRKGANYRKNHWHEKQLNMETFGEPSAYREGARGRGRGMHRGRGNGRKQLRSIA</sequence>
<dbReference type="SUPFAM" id="SSF50182">
    <property type="entry name" value="Sm-like ribonucleoproteins"/>
    <property type="match status" value="1"/>
</dbReference>
<dbReference type="Gene3D" id="2.30.30.100">
    <property type="match status" value="1"/>
</dbReference>
<feature type="compositionally biased region" description="Polar residues" evidence="2">
    <location>
        <begin position="184"/>
        <end position="194"/>
    </location>
</feature>
<feature type="region of interest" description="Disordered" evidence="2">
    <location>
        <begin position="250"/>
        <end position="288"/>
    </location>
</feature>
<dbReference type="PROSITE" id="PS52002">
    <property type="entry name" value="SM"/>
    <property type="match status" value="1"/>
</dbReference>
<dbReference type="PANTHER" id="PTHR13586">
    <property type="entry name" value="SCD6 PROTEIN-RELATED"/>
    <property type="match status" value="1"/>
</dbReference>
<dbReference type="GO" id="GO:0000932">
    <property type="term" value="C:P-body"/>
    <property type="evidence" value="ECO:0007669"/>
    <property type="project" value="TreeGrafter"/>
</dbReference>
<dbReference type="GO" id="GO:0003729">
    <property type="term" value="F:mRNA binding"/>
    <property type="evidence" value="ECO:0007669"/>
    <property type="project" value="TreeGrafter"/>
</dbReference>
<evidence type="ECO:0000256" key="1">
    <source>
        <dbReference type="PROSITE-ProRule" id="PRU00846"/>
    </source>
</evidence>
<evidence type="ECO:0000259" key="3">
    <source>
        <dbReference type="PROSITE" id="PS51512"/>
    </source>
</evidence>
<feature type="region of interest" description="Disordered" evidence="2">
    <location>
        <begin position="351"/>
        <end position="389"/>
    </location>
</feature>
<proteinExistence type="predicted"/>
<dbReference type="InterPro" id="IPR010920">
    <property type="entry name" value="LSM_dom_sf"/>
</dbReference>
<dbReference type="GO" id="GO:0034063">
    <property type="term" value="P:stress granule assembly"/>
    <property type="evidence" value="ECO:0007669"/>
    <property type="project" value="TreeGrafter"/>
</dbReference>
<feature type="compositionally biased region" description="Basic and acidic residues" evidence="2">
    <location>
        <begin position="250"/>
        <end position="265"/>
    </location>
</feature>
<dbReference type="InterPro" id="IPR025762">
    <property type="entry name" value="DFDF"/>
</dbReference>
<evidence type="ECO:0000256" key="2">
    <source>
        <dbReference type="SAM" id="MobiDB-lite"/>
    </source>
</evidence>